<evidence type="ECO:0000259" key="2">
    <source>
        <dbReference type="SMART" id="SM00735"/>
    </source>
</evidence>
<dbReference type="InterPro" id="IPR031847">
    <property type="entry name" value="PDLI1-4/Zasp-like_mid"/>
</dbReference>
<evidence type="ECO:0000313" key="4">
    <source>
        <dbReference type="Proteomes" id="UP001209878"/>
    </source>
</evidence>
<feature type="compositionally biased region" description="Basic residues" evidence="1">
    <location>
        <begin position="448"/>
        <end position="460"/>
    </location>
</feature>
<feature type="region of interest" description="Disordered" evidence="1">
    <location>
        <begin position="135"/>
        <end position="181"/>
    </location>
</feature>
<feature type="compositionally biased region" description="Low complexity" evidence="1">
    <location>
        <begin position="148"/>
        <end position="157"/>
    </location>
</feature>
<feature type="region of interest" description="Disordered" evidence="1">
    <location>
        <begin position="240"/>
        <end position="263"/>
    </location>
</feature>
<proteinExistence type="predicted"/>
<keyword evidence="4" id="KW-1185">Reference proteome</keyword>
<organism evidence="3 4">
    <name type="scientific">Ridgeia piscesae</name>
    <name type="common">Tubeworm</name>
    <dbReference type="NCBI Taxonomy" id="27915"/>
    <lineage>
        <taxon>Eukaryota</taxon>
        <taxon>Metazoa</taxon>
        <taxon>Spiralia</taxon>
        <taxon>Lophotrochozoa</taxon>
        <taxon>Annelida</taxon>
        <taxon>Polychaeta</taxon>
        <taxon>Sedentaria</taxon>
        <taxon>Canalipalpata</taxon>
        <taxon>Sabellida</taxon>
        <taxon>Siboglinidae</taxon>
        <taxon>Ridgeia</taxon>
    </lineage>
</organism>
<accession>A0AAD9KXH3</accession>
<comment type="caution">
    <text evidence="3">The sequence shown here is derived from an EMBL/GenBank/DDBJ whole genome shotgun (WGS) entry which is preliminary data.</text>
</comment>
<evidence type="ECO:0000313" key="3">
    <source>
        <dbReference type="EMBL" id="KAK2179226.1"/>
    </source>
</evidence>
<dbReference type="SMART" id="SM00735">
    <property type="entry name" value="ZM"/>
    <property type="match status" value="1"/>
</dbReference>
<feature type="compositionally biased region" description="Polar residues" evidence="1">
    <location>
        <begin position="377"/>
        <end position="388"/>
    </location>
</feature>
<feature type="compositionally biased region" description="Basic and acidic residues" evidence="1">
    <location>
        <begin position="348"/>
        <end position="358"/>
    </location>
</feature>
<feature type="region of interest" description="Disordered" evidence="1">
    <location>
        <begin position="377"/>
        <end position="398"/>
    </location>
</feature>
<reference evidence="3" key="1">
    <citation type="journal article" date="2023" name="Mol. Biol. Evol.">
        <title>Third-Generation Sequencing Reveals the Adaptive Role of the Epigenome in Three Deep-Sea Polychaetes.</title>
        <authorList>
            <person name="Perez M."/>
            <person name="Aroh O."/>
            <person name="Sun Y."/>
            <person name="Lan Y."/>
            <person name="Juniper S.K."/>
            <person name="Young C.R."/>
            <person name="Angers B."/>
            <person name="Qian P.Y."/>
        </authorList>
    </citation>
    <scope>NUCLEOTIDE SEQUENCE</scope>
    <source>
        <strain evidence="3">R07B-5</strain>
    </source>
</reference>
<feature type="region of interest" description="Disordered" evidence="1">
    <location>
        <begin position="411"/>
        <end position="460"/>
    </location>
</feature>
<feature type="region of interest" description="Disordered" evidence="1">
    <location>
        <begin position="325"/>
        <end position="358"/>
    </location>
</feature>
<dbReference type="EMBL" id="JAODUO010000504">
    <property type="protein sequence ID" value="KAK2179226.1"/>
    <property type="molecule type" value="Genomic_DNA"/>
</dbReference>
<sequence length="460" mass="50091">MRIGDTDTASLTNSQSQELVKSCGNLLQLYVRKPGTEEPTQQNKVGEPASQGALHELFDDIFKESDAMFSSLEAEQQQQQARAASAASYSPSFAVDDRDATGPCNGYSPCPPQSQTESADTGFPTRLARQLSELSTNSFVSPPPSNPSTPQQQSGPPDFGSYYGSRSVASRRTPVQSPEVMPDAVLNMAAKGGPEKKPWSYAPNTDMLQEQRNRVRRKPASGAVLPRYQNMLGMFDDSPVTNSRPSPVTSPLKTAQEPSYPQGPGDAVVAHVQYNTPIGLYSNDNVMEAFEGQSGGVVTGVDGLPGKPKADITQSAVYKMIHGVDDPPKPRHRIPPPVHSKPAISRDPTGEDEMKFSGLRSDRDIPSKAFTRLQNMTGPSEVDTSSIRQRGADDVDEVSGYDETSIRYRGRNIPSKSFRMLQSMTGSGSDEPAGVRQRGRKTTGTNHGTKRGRRRHRRHR</sequence>
<dbReference type="Pfam" id="PF15936">
    <property type="entry name" value="DUF4749"/>
    <property type="match status" value="1"/>
</dbReference>
<evidence type="ECO:0000256" key="1">
    <source>
        <dbReference type="SAM" id="MobiDB-lite"/>
    </source>
</evidence>
<feature type="compositionally biased region" description="Low complexity" evidence="1">
    <location>
        <begin position="71"/>
        <end position="92"/>
    </location>
</feature>
<dbReference type="Proteomes" id="UP001209878">
    <property type="component" value="Unassembled WGS sequence"/>
</dbReference>
<protein>
    <recommendedName>
        <fullName evidence="2">Zasp-like motif domain-containing protein</fullName>
    </recommendedName>
</protein>
<feature type="compositionally biased region" description="Polar residues" evidence="1">
    <location>
        <begin position="240"/>
        <end position="259"/>
    </location>
</feature>
<feature type="domain" description="Zasp-like motif" evidence="2">
    <location>
        <begin position="268"/>
        <end position="293"/>
    </location>
</feature>
<name>A0AAD9KXH3_RIDPI</name>
<gene>
    <name evidence="3" type="ORF">NP493_504g03021</name>
</gene>
<feature type="region of interest" description="Disordered" evidence="1">
    <location>
        <begin position="71"/>
        <end position="121"/>
    </location>
</feature>
<feature type="compositionally biased region" description="Polar residues" evidence="1">
    <location>
        <begin position="167"/>
        <end position="176"/>
    </location>
</feature>
<dbReference type="AlphaFoldDB" id="A0AAD9KXH3"/>
<dbReference type="InterPro" id="IPR006643">
    <property type="entry name" value="Zasp-like_motif"/>
</dbReference>